<dbReference type="AlphaFoldDB" id="A0A179S970"/>
<dbReference type="OrthoDB" id="9771118at2"/>
<gene>
    <name evidence="3" type="ORF">A5481_14680</name>
</gene>
<feature type="compositionally biased region" description="Low complexity" evidence="1">
    <location>
        <begin position="253"/>
        <end position="266"/>
    </location>
</feature>
<evidence type="ECO:0000256" key="1">
    <source>
        <dbReference type="SAM" id="MobiDB-lite"/>
    </source>
</evidence>
<reference evidence="3 4" key="1">
    <citation type="submission" date="2016-04" db="EMBL/GenBank/DDBJ databases">
        <authorList>
            <person name="Evans L.H."/>
            <person name="Alamgir A."/>
            <person name="Owens N."/>
            <person name="Weber N.D."/>
            <person name="Virtaneva K."/>
            <person name="Barbian K."/>
            <person name="Babar A."/>
            <person name="Rosenke K."/>
        </authorList>
    </citation>
    <scope>NUCLEOTIDE SEQUENCE [LARGE SCALE GENOMIC DNA]</scope>
    <source>
        <strain evidence="3 4">PMB02</strain>
    </source>
</reference>
<dbReference type="STRING" id="427683.A5481_14680"/>
<dbReference type="Proteomes" id="UP000078316">
    <property type="component" value="Unassembled WGS sequence"/>
</dbReference>
<proteinExistence type="predicted"/>
<evidence type="ECO:0000313" key="4">
    <source>
        <dbReference type="Proteomes" id="UP000078316"/>
    </source>
</evidence>
<evidence type="ECO:0000259" key="2">
    <source>
        <dbReference type="Pfam" id="PF06812"/>
    </source>
</evidence>
<dbReference type="NCBIfam" id="TIGR03363">
    <property type="entry name" value="VI_chp_8"/>
    <property type="match status" value="1"/>
</dbReference>
<dbReference type="InterPro" id="IPR010657">
    <property type="entry name" value="ImpA_N"/>
</dbReference>
<evidence type="ECO:0000313" key="3">
    <source>
        <dbReference type="EMBL" id="OAS24301.1"/>
    </source>
</evidence>
<name>A0A179S970_9HYPH</name>
<feature type="region of interest" description="Disordered" evidence="1">
    <location>
        <begin position="253"/>
        <end position="286"/>
    </location>
</feature>
<sequence>MSLDLDELLNRVRADDPVGPDIRADISANSPYLKLKDARSQARSAERTAETAGEAIAVPAAWTTVRDLAREVLARRSKDLEVAAWLIEALVRLEGFSGLAAGFALVDGLIDRYWPDLHSVDEDDAEGRLSPLAGLNGVGADGVLIQPIRMVSLVPGHPYGVHALWHTRSGGRGAGQPGQAFAEARAATASDALRAHADAALAAYQAFLRMSATLDAFCGHDAPPLANIRTVLEEVLDVYRSLLGAAWGQPGAAAPEAPTAAGASPGPGAPLPAPSPEGPWPAGPRAITSRDQAFDELLVIAAYFRRTEPHSPISYALETVVRRGRMTLLDLLGELIPDAERRGQFLRQAGIEIGADGGGP</sequence>
<dbReference type="PANTHER" id="PTHR37951:SF1">
    <property type="entry name" value="TYPE VI SECRETION SYSTEM COMPONENT TSSA1"/>
    <property type="match status" value="1"/>
</dbReference>
<dbReference type="RefSeq" id="WP_064504009.1">
    <property type="nucleotide sequence ID" value="NZ_LWHQ01000026.1"/>
</dbReference>
<feature type="compositionally biased region" description="Pro residues" evidence="1">
    <location>
        <begin position="267"/>
        <end position="282"/>
    </location>
</feature>
<comment type="caution">
    <text evidence="3">The sequence shown here is derived from an EMBL/GenBank/DDBJ whole genome shotgun (WGS) entry which is preliminary data.</text>
</comment>
<organism evidence="3 4">
    <name type="scientific">Methylobacterium platani</name>
    <dbReference type="NCBI Taxonomy" id="427683"/>
    <lineage>
        <taxon>Bacteria</taxon>
        <taxon>Pseudomonadati</taxon>
        <taxon>Pseudomonadota</taxon>
        <taxon>Alphaproteobacteria</taxon>
        <taxon>Hyphomicrobiales</taxon>
        <taxon>Methylobacteriaceae</taxon>
        <taxon>Methylobacterium</taxon>
    </lineage>
</organism>
<dbReference type="PANTHER" id="PTHR37951">
    <property type="entry name" value="CYTOPLASMIC PROTEIN-RELATED"/>
    <property type="match status" value="1"/>
</dbReference>
<dbReference type="InterPro" id="IPR017740">
    <property type="entry name" value="TssA-like"/>
</dbReference>
<protein>
    <recommendedName>
        <fullName evidence="2">ImpA N-terminal domain-containing protein</fullName>
    </recommendedName>
</protein>
<dbReference type="EMBL" id="LWHQ01000026">
    <property type="protein sequence ID" value="OAS24301.1"/>
    <property type="molecule type" value="Genomic_DNA"/>
</dbReference>
<feature type="domain" description="ImpA N-terminal" evidence="2">
    <location>
        <begin position="10"/>
        <end position="136"/>
    </location>
</feature>
<accession>A0A179S970</accession>
<dbReference type="Pfam" id="PF06812">
    <property type="entry name" value="ImpA_N"/>
    <property type="match status" value="1"/>
</dbReference>